<evidence type="ECO:0000313" key="3">
    <source>
        <dbReference type="EMBL" id="KAG0647245.1"/>
    </source>
</evidence>
<dbReference type="GO" id="GO:0005762">
    <property type="term" value="C:mitochondrial large ribosomal subunit"/>
    <property type="evidence" value="ECO:0007669"/>
    <property type="project" value="TreeGrafter"/>
</dbReference>
<gene>
    <name evidence="3" type="ORF">D0Z07_7012</name>
</gene>
<dbReference type="GO" id="GO:0004045">
    <property type="term" value="F:peptidyl-tRNA hydrolase activity"/>
    <property type="evidence" value="ECO:0007669"/>
    <property type="project" value="TreeGrafter"/>
</dbReference>
<organism evidence="3 4">
    <name type="scientific">Hyphodiscus hymeniophilus</name>
    <dbReference type="NCBI Taxonomy" id="353542"/>
    <lineage>
        <taxon>Eukaryota</taxon>
        <taxon>Fungi</taxon>
        <taxon>Dikarya</taxon>
        <taxon>Ascomycota</taxon>
        <taxon>Pezizomycotina</taxon>
        <taxon>Leotiomycetes</taxon>
        <taxon>Helotiales</taxon>
        <taxon>Hyphodiscaceae</taxon>
        <taxon>Hyphodiscus</taxon>
    </lineage>
</organism>
<dbReference type="OrthoDB" id="270639at2759"/>
<evidence type="ECO:0000313" key="4">
    <source>
        <dbReference type="Proteomes" id="UP000785200"/>
    </source>
</evidence>
<dbReference type="InterPro" id="IPR052104">
    <property type="entry name" value="Mito_Release_Factor_mL62"/>
</dbReference>
<feature type="region of interest" description="Disordered" evidence="1">
    <location>
        <begin position="158"/>
        <end position="195"/>
    </location>
</feature>
<proteinExistence type="predicted"/>
<dbReference type="Gene3D" id="3.30.160.20">
    <property type="match status" value="1"/>
</dbReference>
<dbReference type="Pfam" id="PF00472">
    <property type="entry name" value="RF-1"/>
    <property type="match status" value="1"/>
</dbReference>
<dbReference type="GO" id="GO:0016150">
    <property type="term" value="F:translation release factor activity, codon nonspecific"/>
    <property type="evidence" value="ECO:0007669"/>
    <property type="project" value="TreeGrafter"/>
</dbReference>
<feature type="domain" description="Prokaryotic-type class I peptide chain release factors" evidence="2">
    <location>
        <begin position="56"/>
        <end position="182"/>
    </location>
</feature>
<dbReference type="GO" id="GO:0070126">
    <property type="term" value="P:mitochondrial translational termination"/>
    <property type="evidence" value="ECO:0007669"/>
    <property type="project" value="TreeGrafter"/>
</dbReference>
<comment type="caution">
    <text evidence="3">The sequence shown here is derived from an EMBL/GenBank/DDBJ whole genome shotgun (WGS) entry which is preliminary data.</text>
</comment>
<sequence>MFQSHSRRSLCLWPVRGSHHFVRSSRFFSSKYDGGKDAEELDAARKWYTTFKEDSIPTKIAVTEFSKASGSGGQKTNKTSSKATTVWPIDSVKAHVPHVLHAKLLDSRYYVSSSDSFTIQCDAHRNRSQNKDETHQRLNDEIRQIYKSVVPGVTSPLQSRKVEQLKKAENTARLRIKKLHSDKKTARKSGGRTEF</sequence>
<evidence type="ECO:0000259" key="2">
    <source>
        <dbReference type="Pfam" id="PF00472"/>
    </source>
</evidence>
<dbReference type="PANTHER" id="PTHR11075">
    <property type="entry name" value="PEPTIDE CHAIN RELEASE FACTOR"/>
    <property type="match status" value="1"/>
</dbReference>
<dbReference type="Proteomes" id="UP000785200">
    <property type="component" value="Unassembled WGS sequence"/>
</dbReference>
<dbReference type="PANTHER" id="PTHR11075:SF54">
    <property type="entry name" value="LARGE RIBOSOMAL SUBUNIT PROTEIN ML62"/>
    <property type="match status" value="1"/>
</dbReference>
<accession>A0A9P6VGB4</accession>
<feature type="compositionally biased region" description="Basic residues" evidence="1">
    <location>
        <begin position="174"/>
        <end position="195"/>
    </location>
</feature>
<evidence type="ECO:0000256" key="1">
    <source>
        <dbReference type="SAM" id="MobiDB-lite"/>
    </source>
</evidence>
<reference evidence="3" key="1">
    <citation type="submission" date="2019-07" db="EMBL/GenBank/DDBJ databases">
        <title>Hyphodiscus hymeniophilus genome sequencing and assembly.</title>
        <authorList>
            <person name="Kramer G."/>
            <person name="Nodwell J."/>
        </authorList>
    </citation>
    <scope>NUCLEOTIDE SEQUENCE</scope>
    <source>
        <strain evidence="3">ATCC 34498</strain>
    </source>
</reference>
<name>A0A9P6VGB4_9HELO</name>
<keyword evidence="4" id="KW-1185">Reference proteome</keyword>
<dbReference type="EMBL" id="VNKQ01000013">
    <property type="protein sequence ID" value="KAG0647245.1"/>
    <property type="molecule type" value="Genomic_DNA"/>
</dbReference>
<dbReference type="InterPro" id="IPR000352">
    <property type="entry name" value="Pep_chain_release_fac_I"/>
</dbReference>
<protein>
    <recommendedName>
        <fullName evidence="2">Prokaryotic-type class I peptide chain release factors domain-containing protein</fullName>
    </recommendedName>
</protein>
<dbReference type="AlphaFoldDB" id="A0A9P6VGB4"/>
<feature type="compositionally biased region" description="Basic and acidic residues" evidence="1">
    <location>
        <begin position="160"/>
        <end position="172"/>
    </location>
</feature>